<dbReference type="Proteomes" id="UP000326757">
    <property type="component" value="Unassembled WGS sequence"/>
</dbReference>
<comment type="caution">
    <text evidence="1">The sequence shown here is derived from an EMBL/GenBank/DDBJ whole genome shotgun (WGS) entry which is preliminary data.</text>
</comment>
<dbReference type="EMBL" id="VIGI01000008">
    <property type="protein sequence ID" value="KAB8296976.1"/>
    <property type="molecule type" value="Genomic_DNA"/>
</dbReference>
<evidence type="ECO:0000313" key="1">
    <source>
        <dbReference type="EMBL" id="KAB8296976.1"/>
    </source>
</evidence>
<accession>A0A5N6K3Q0</accession>
<gene>
    <name evidence="1" type="ORF">EYC80_002379</name>
</gene>
<proteinExistence type="predicted"/>
<dbReference type="AlphaFoldDB" id="A0A5N6K3Q0"/>
<organism evidence="1 2">
    <name type="scientific">Monilinia laxa</name>
    <name type="common">Brown rot fungus</name>
    <name type="synonym">Sclerotinia laxa</name>
    <dbReference type="NCBI Taxonomy" id="61186"/>
    <lineage>
        <taxon>Eukaryota</taxon>
        <taxon>Fungi</taxon>
        <taxon>Dikarya</taxon>
        <taxon>Ascomycota</taxon>
        <taxon>Pezizomycotina</taxon>
        <taxon>Leotiomycetes</taxon>
        <taxon>Helotiales</taxon>
        <taxon>Sclerotiniaceae</taxon>
        <taxon>Monilinia</taxon>
    </lineage>
</organism>
<protein>
    <submittedName>
        <fullName evidence="1">Uncharacterized protein</fullName>
    </submittedName>
</protein>
<name>A0A5N6K3Q0_MONLA</name>
<sequence>MMHFLMVANMMSDRHRYLFGVFSYIFLRWYEDHTDDSLALRWRLEEFVDAAKHNMIQHELYRFCFWGDEEILDGWMNDCIDS</sequence>
<reference evidence="1 2" key="1">
    <citation type="submission" date="2019-06" db="EMBL/GenBank/DDBJ databases">
        <title>Genome Sequence of the Brown Rot Fungal Pathogen Monilinia laxa.</title>
        <authorList>
            <person name="De Miccolis Angelini R.M."/>
            <person name="Landi L."/>
            <person name="Abate D."/>
            <person name="Pollastro S."/>
            <person name="Romanazzi G."/>
            <person name="Faretra F."/>
        </authorList>
    </citation>
    <scope>NUCLEOTIDE SEQUENCE [LARGE SCALE GENOMIC DNA]</scope>
    <source>
        <strain evidence="1 2">Mlax316</strain>
    </source>
</reference>
<evidence type="ECO:0000313" key="2">
    <source>
        <dbReference type="Proteomes" id="UP000326757"/>
    </source>
</evidence>
<keyword evidence="2" id="KW-1185">Reference proteome</keyword>